<dbReference type="PROSITE" id="PS00478">
    <property type="entry name" value="LIM_DOMAIN_1"/>
    <property type="match status" value="2"/>
</dbReference>
<dbReference type="AlphaFoldDB" id="A0A8J5N7Y3"/>
<evidence type="ECO:0000256" key="5">
    <source>
        <dbReference type="ARBA" id="ARBA00023125"/>
    </source>
</evidence>
<organism evidence="12 13">
    <name type="scientific">Homarus americanus</name>
    <name type="common">American lobster</name>
    <dbReference type="NCBI Taxonomy" id="6706"/>
    <lineage>
        <taxon>Eukaryota</taxon>
        <taxon>Metazoa</taxon>
        <taxon>Ecdysozoa</taxon>
        <taxon>Arthropoda</taxon>
        <taxon>Crustacea</taxon>
        <taxon>Multicrustacea</taxon>
        <taxon>Malacostraca</taxon>
        <taxon>Eumalacostraca</taxon>
        <taxon>Eucarida</taxon>
        <taxon>Decapoda</taxon>
        <taxon>Pleocyemata</taxon>
        <taxon>Astacidea</taxon>
        <taxon>Nephropoidea</taxon>
        <taxon>Nephropidae</taxon>
        <taxon>Homarus</taxon>
    </lineage>
</organism>
<feature type="region of interest" description="Disordered" evidence="9">
    <location>
        <begin position="490"/>
        <end position="515"/>
    </location>
</feature>
<feature type="domain" description="PDZ" evidence="11">
    <location>
        <begin position="141"/>
        <end position="240"/>
    </location>
</feature>
<keyword evidence="4 8" id="KW-0440">LIM domain</keyword>
<comment type="subcellular location">
    <subcellularLocation>
        <location evidence="1">Nucleus</location>
    </subcellularLocation>
</comment>
<dbReference type="SMART" id="SM00228">
    <property type="entry name" value="PDZ"/>
    <property type="match status" value="1"/>
</dbReference>
<evidence type="ECO:0000256" key="7">
    <source>
        <dbReference type="ARBA" id="ARBA00023242"/>
    </source>
</evidence>
<feature type="domain" description="LIM zinc-binding" evidence="10">
    <location>
        <begin position="17"/>
        <end position="76"/>
    </location>
</feature>
<proteinExistence type="predicted"/>
<evidence type="ECO:0000313" key="13">
    <source>
        <dbReference type="Proteomes" id="UP000747542"/>
    </source>
</evidence>
<dbReference type="EMBL" id="JAHLQT010006462">
    <property type="protein sequence ID" value="KAG7174877.1"/>
    <property type="molecule type" value="Genomic_DNA"/>
</dbReference>
<evidence type="ECO:0000313" key="12">
    <source>
        <dbReference type="EMBL" id="KAG7174877.1"/>
    </source>
</evidence>
<evidence type="ECO:0000256" key="1">
    <source>
        <dbReference type="ARBA" id="ARBA00004123"/>
    </source>
</evidence>
<keyword evidence="2 8" id="KW-0479">Metal-binding</keyword>
<keyword evidence="13" id="KW-1185">Reference proteome</keyword>
<dbReference type="SUPFAM" id="SSF50156">
    <property type="entry name" value="PDZ domain-like"/>
    <property type="match status" value="1"/>
</dbReference>
<dbReference type="Proteomes" id="UP000747542">
    <property type="component" value="Unassembled WGS sequence"/>
</dbReference>
<keyword evidence="12" id="KW-0418">Kinase</keyword>
<keyword evidence="7" id="KW-0539">Nucleus</keyword>
<dbReference type="InterPro" id="IPR001781">
    <property type="entry name" value="Znf_LIM"/>
</dbReference>
<evidence type="ECO:0000256" key="6">
    <source>
        <dbReference type="ARBA" id="ARBA00023155"/>
    </source>
</evidence>
<evidence type="ECO:0000259" key="11">
    <source>
        <dbReference type="PROSITE" id="PS50106"/>
    </source>
</evidence>
<dbReference type="SUPFAM" id="SSF57716">
    <property type="entry name" value="Glucocorticoid receptor-like (DNA-binding domain)"/>
    <property type="match status" value="1"/>
</dbReference>
<dbReference type="PROSITE" id="PS50023">
    <property type="entry name" value="LIM_DOMAIN_2"/>
    <property type="match status" value="1"/>
</dbReference>
<dbReference type="GO" id="GO:0005634">
    <property type="term" value="C:nucleus"/>
    <property type="evidence" value="ECO:0007669"/>
    <property type="project" value="UniProtKB-SubCell"/>
</dbReference>
<dbReference type="InterPro" id="IPR050453">
    <property type="entry name" value="LIM_Homeobox_TF"/>
</dbReference>
<dbReference type="GO" id="GO:0016301">
    <property type="term" value="F:kinase activity"/>
    <property type="evidence" value="ECO:0007669"/>
    <property type="project" value="UniProtKB-KW"/>
</dbReference>
<evidence type="ECO:0000259" key="10">
    <source>
        <dbReference type="PROSITE" id="PS50023"/>
    </source>
</evidence>
<dbReference type="GO" id="GO:0000977">
    <property type="term" value="F:RNA polymerase II transcription regulatory region sequence-specific DNA binding"/>
    <property type="evidence" value="ECO:0007669"/>
    <property type="project" value="TreeGrafter"/>
</dbReference>
<keyword evidence="12" id="KW-0808">Transferase</keyword>
<evidence type="ECO:0000256" key="8">
    <source>
        <dbReference type="PROSITE-ProRule" id="PRU00125"/>
    </source>
</evidence>
<dbReference type="Gene3D" id="2.10.110.10">
    <property type="entry name" value="Cysteine Rich Protein"/>
    <property type="match status" value="2"/>
</dbReference>
<dbReference type="Gene3D" id="2.30.42.10">
    <property type="match status" value="1"/>
</dbReference>
<accession>A0A8J5N7Y3</accession>
<dbReference type="InterPro" id="IPR036034">
    <property type="entry name" value="PDZ_sf"/>
</dbReference>
<dbReference type="SMART" id="SM00132">
    <property type="entry name" value="LIM"/>
    <property type="match status" value="2"/>
</dbReference>
<dbReference type="GO" id="GO:0046872">
    <property type="term" value="F:metal ion binding"/>
    <property type="evidence" value="ECO:0007669"/>
    <property type="project" value="UniProtKB-KW"/>
</dbReference>
<evidence type="ECO:0000256" key="2">
    <source>
        <dbReference type="ARBA" id="ARBA00022723"/>
    </source>
</evidence>
<dbReference type="PANTHER" id="PTHR24208">
    <property type="entry name" value="LIM/HOMEOBOX PROTEIN LHX"/>
    <property type="match status" value="1"/>
</dbReference>
<dbReference type="Pfam" id="PF00595">
    <property type="entry name" value="PDZ"/>
    <property type="match status" value="1"/>
</dbReference>
<sequence>MEEEEATSHDESQEETTECAGCMNIIDEDEFFSALGQDWHTDCFRCSACDVTLSSWYFEKDGLLFCKNDYWKKYGEACQDCGQIITGPVMVAGDHKFHPECFICTSCSAFIGDGDGLCYKRQMQPLNKSSSYTKKPHSIQLIELPAKSDNQRRIKLSVDSRKGFPLAGLSNYRGLRIADVPSLKERLQQLDSAADLMSLHVGDRILEVNGRPVEDHCIADIENLITCSQDVLQLTIEHDPEQVSTRRQSFPFVSPCRNVSPIHDQQQKEGLRERLFKRRDEGYVSGTQRSRQLRRGRGCKERASSLPKLLDNDSPRESGYYDLSRTKSFRVEPKNHRIFRASDLTQGELLGKGFFGQKTDSLVKLQQIEAELCDSDQALQANQEEEMVDDLTPSTSPPRNSEVFSIVEAWRKINVATVLHVWKPLFSNSEISGAEQTEASGERQSVVATLMDTVKAARSVPAPGFSDVQVEDLQEIVGQHQQQPTIEEMLEDDEEQEEQQPTQEDDVKPGEPTTRQLTELLTNITRLSEQLEEYDTRPHPQNLMCSAP</sequence>
<name>A0A8J5N7Y3_HOMAM</name>
<dbReference type="PANTHER" id="PTHR24208:SF166">
    <property type="entry name" value="LIM HOMEOBOX TRANSCRIPTION FACTOR 1 ALPHA, ISOFORM B"/>
    <property type="match status" value="1"/>
</dbReference>
<reference evidence="12" key="1">
    <citation type="journal article" date="2021" name="Sci. Adv.">
        <title>The American lobster genome reveals insights on longevity, neural, and immune adaptations.</title>
        <authorList>
            <person name="Polinski J.M."/>
            <person name="Zimin A.V."/>
            <person name="Clark K.F."/>
            <person name="Kohn A.B."/>
            <person name="Sadowski N."/>
            <person name="Timp W."/>
            <person name="Ptitsyn A."/>
            <person name="Khanna P."/>
            <person name="Romanova D.Y."/>
            <person name="Williams P."/>
            <person name="Greenwood S.J."/>
            <person name="Moroz L.L."/>
            <person name="Walt D.R."/>
            <person name="Bodnar A.G."/>
        </authorList>
    </citation>
    <scope>NUCLEOTIDE SEQUENCE</scope>
    <source>
        <strain evidence="12">GMGI-L3</strain>
    </source>
</reference>
<gene>
    <name evidence="12" type="primary">Limk1-L2</name>
    <name evidence="12" type="ORF">Hamer_G021255</name>
</gene>
<feature type="region of interest" description="Disordered" evidence="9">
    <location>
        <begin position="284"/>
        <end position="317"/>
    </location>
</feature>
<dbReference type="GO" id="GO:0000981">
    <property type="term" value="F:DNA-binding transcription factor activity, RNA polymerase II-specific"/>
    <property type="evidence" value="ECO:0007669"/>
    <property type="project" value="TreeGrafter"/>
</dbReference>
<dbReference type="Pfam" id="PF00412">
    <property type="entry name" value="LIM"/>
    <property type="match status" value="2"/>
</dbReference>
<keyword evidence="3 8" id="KW-0862">Zinc</keyword>
<keyword evidence="5" id="KW-0238">DNA-binding</keyword>
<evidence type="ECO:0000256" key="9">
    <source>
        <dbReference type="SAM" id="MobiDB-lite"/>
    </source>
</evidence>
<evidence type="ECO:0000256" key="4">
    <source>
        <dbReference type="ARBA" id="ARBA00023038"/>
    </source>
</evidence>
<comment type="caution">
    <text evidence="12">The sequence shown here is derived from an EMBL/GenBank/DDBJ whole genome shotgun (WGS) entry which is preliminary data.</text>
</comment>
<protein>
    <submittedName>
        <fullName evidence="12">LIM domain kinase 1-like 2</fullName>
    </submittedName>
</protein>
<dbReference type="InterPro" id="IPR001478">
    <property type="entry name" value="PDZ"/>
</dbReference>
<dbReference type="GO" id="GO:0030182">
    <property type="term" value="P:neuron differentiation"/>
    <property type="evidence" value="ECO:0007669"/>
    <property type="project" value="TreeGrafter"/>
</dbReference>
<dbReference type="PROSITE" id="PS50106">
    <property type="entry name" value="PDZ"/>
    <property type="match status" value="1"/>
</dbReference>
<evidence type="ECO:0000256" key="3">
    <source>
        <dbReference type="ARBA" id="ARBA00022833"/>
    </source>
</evidence>
<keyword evidence="6" id="KW-0371">Homeobox</keyword>
<dbReference type="FunFam" id="2.10.110.10:FF:000082">
    <property type="entry name" value="LIM domain kinase 1"/>
    <property type="match status" value="1"/>
</dbReference>